<gene>
    <name evidence="2" type="ORF">FHR96_002932</name>
</gene>
<organism evidence="2 3">
    <name type="scientific">Halomonas organivorans</name>
    <dbReference type="NCBI Taxonomy" id="257772"/>
    <lineage>
        <taxon>Bacteria</taxon>
        <taxon>Pseudomonadati</taxon>
        <taxon>Pseudomonadota</taxon>
        <taxon>Gammaproteobacteria</taxon>
        <taxon>Oceanospirillales</taxon>
        <taxon>Halomonadaceae</taxon>
        <taxon>Halomonas</taxon>
    </lineage>
</organism>
<keyword evidence="3" id="KW-1185">Reference proteome</keyword>
<accession>A0A7W5BZK2</accession>
<dbReference type="InterPro" id="IPR007332">
    <property type="entry name" value="DUF411"/>
</dbReference>
<keyword evidence="1" id="KW-0732">Signal</keyword>
<evidence type="ECO:0000313" key="3">
    <source>
        <dbReference type="Proteomes" id="UP000525987"/>
    </source>
</evidence>
<dbReference type="EMBL" id="JACHXM010000016">
    <property type="protein sequence ID" value="MBB3142047.1"/>
    <property type="molecule type" value="Genomic_DNA"/>
</dbReference>
<dbReference type="AlphaFoldDB" id="A0A7W5BZK2"/>
<dbReference type="Proteomes" id="UP000525987">
    <property type="component" value="Unassembled WGS sequence"/>
</dbReference>
<feature type="chain" id="PRO_5030607048" description="Metal-binding protein" evidence="1">
    <location>
        <begin position="24"/>
        <end position="146"/>
    </location>
</feature>
<dbReference type="Pfam" id="PF04214">
    <property type="entry name" value="DUF411"/>
    <property type="match status" value="1"/>
</dbReference>
<sequence length="146" mass="15543">MRPAFPHLLLFAGLLLGAGTAQAALPDTAILYKNPQCGCCDGYARHLEQLGIDVTIVDDRELGEVKQAAGVPYGQGSCHTVEIGDYVIEGHVPMAALKALFEQHPDTDGIGLAGMPSGTPGMPGPQHAPYEVYQFRDHQASPFMTL</sequence>
<evidence type="ECO:0008006" key="4">
    <source>
        <dbReference type="Google" id="ProtNLM"/>
    </source>
</evidence>
<dbReference type="RefSeq" id="WP_183388399.1">
    <property type="nucleotide sequence ID" value="NZ_JACHXM010000016.1"/>
</dbReference>
<reference evidence="2 3" key="1">
    <citation type="submission" date="2020-08" db="EMBL/GenBank/DDBJ databases">
        <title>Genomic Encyclopedia of Type Strains, Phase III (KMG-III): the genomes of soil and plant-associated and newly described type strains.</title>
        <authorList>
            <person name="Whitman W."/>
        </authorList>
    </citation>
    <scope>NUCLEOTIDE SEQUENCE [LARGE SCALE GENOMIC DNA]</scope>
    <source>
        <strain evidence="2 3">CECT 5995</strain>
    </source>
</reference>
<evidence type="ECO:0000256" key="1">
    <source>
        <dbReference type="SAM" id="SignalP"/>
    </source>
</evidence>
<feature type="signal peptide" evidence="1">
    <location>
        <begin position="1"/>
        <end position="23"/>
    </location>
</feature>
<name>A0A7W5BZK2_9GAMM</name>
<protein>
    <recommendedName>
        <fullName evidence="4">Metal-binding protein</fullName>
    </recommendedName>
</protein>
<proteinExistence type="predicted"/>
<dbReference type="InterPro" id="IPR036249">
    <property type="entry name" value="Thioredoxin-like_sf"/>
</dbReference>
<evidence type="ECO:0000313" key="2">
    <source>
        <dbReference type="EMBL" id="MBB3142047.1"/>
    </source>
</evidence>
<dbReference type="SUPFAM" id="SSF52833">
    <property type="entry name" value="Thioredoxin-like"/>
    <property type="match status" value="1"/>
</dbReference>
<comment type="caution">
    <text evidence="2">The sequence shown here is derived from an EMBL/GenBank/DDBJ whole genome shotgun (WGS) entry which is preliminary data.</text>
</comment>